<feature type="compositionally biased region" description="Basic and acidic residues" evidence="1">
    <location>
        <begin position="119"/>
        <end position="135"/>
    </location>
</feature>
<evidence type="ECO:0000256" key="1">
    <source>
        <dbReference type="SAM" id="MobiDB-lite"/>
    </source>
</evidence>
<feature type="region of interest" description="Disordered" evidence="1">
    <location>
        <begin position="119"/>
        <end position="198"/>
    </location>
</feature>
<keyword evidence="3" id="KW-1185">Reference proteome</keyword>
<feature type="compositionally biased region" description="Polar residues" evidence="1">
    <location>
        <begin position="136"/>
        <end position="148"/>
    </location>
</feature>
<dbReference type="PANTHER" id="PTHR36810">
    <property type="entry name" value="BNACNNG47150D PROTEIN"/>
    <property type="match status" value="1"/>
</dbReference>
<protein>
    <submittedName>
        <fullName evidence="2">Uncharacterized protein</fullName>
    </submittedName>
</protein>
<dbReference type="EMBL" id="WOCE01000008">
    <property type="protein sequence ID" value="KAE9608112.1"/>
    <property type="molecule type" value="Genomic_DNA"/>
</dbReference>
<reference evidence="3" key="1">
    <citation type="journal article" date="2020" name="Nat. Commun.">
        <title>Genome sequence of the cluster root forming white lupin.</title>
        <authorList>
            <person name="Hufnagel B."/>
            <person name="Marques A."/>
            <person name="Soriano A."/>
            <person name="Marques L."/>
            <person name="Divol F."/>
            <person name="Doumas P."/>
            <person name="Sallet E."/>
            <person name="Mancinotti D."/>
            <person name="Carrere S."/>
            <person name="Marande W."/>
            <person name="Arribat S."/>
            <person name="Keller J."/>
            <person name="Huneau C."/>
            <person name="Blein T."/>
            <person name="Aime D."/>
            <person name="Laguerre M."/>
            <person name="Taylor J."/>
            <person name="Schubert V."/>
            <person name="Nelson M."/>
            <person name="Geu-Flores F."/>
            <person name="Crespi M."/>
            <person name="Gallardo-Guerrero K."/>
            <person name="Delaux P.-M."/>
            <person name="Salse J."/>
            <person name="Berges H."/>
            <person name="Guyot R."/>
            <person name="Gouzy J."/>
            <person name="Peret B."/>
        </authorList>
    </citation>
    <scope>NUCLEOTIDE SEQUENCE [LARGE SCALE GENOMIC DNA]</scope>
    <source>
        <strain evidence="3">cv. Amiga</strain>
    </source>
</reference>
<gene>
    <name evidence="2" type="ORF">Lalb_Chr08g0232051</name>
</gene>
<proteinExistence type="predicted"/>
<name>A0A6A4Q345_LUPAL</name>
<feature type="compositionally biased region" description="Basic and acidic residues" evidence="1">
    <location>
        <begin position="187"/>
        <end position="198"/>
    </location>
</feature>
<evidence type="ECO:0000313" key="3">
    <source>
        <dbReference type="Proteomes" id="UP000447434"/>
    </source>
</evidence>
<dbReference type="PANTHER" id="PTHR36810:SF1">
    <property type="entry name" value="OS05G0232200 PROTEIN"/>
    <property type="match status" value="1"/>
</dbReference>
<organism evidence="2 3">
    <name type="scientific">Lupinus albus</name>
    <name type="common">White lupine</name>
    <name type="synonym">Lupinus termis</name>
    <dbReference type="NCBI Taxonomy" id="3870"/>
    <lineage>
        <taxon>Eukaryota</taxon>
        <taxon>Viridiplantae</taxon>
        <taxon>Streptophyta</taxon>
        <taxon>Embryophyta</taxon>
        <taxon>Tracheophyta</taxon>
        <taxon>Spermatophyta</taxon>
        <taxon>Magnoliopsida</taxon>
        <taxon>eudicotyledons</taxon>
        <taxon>Gunneridae</taxon>
        <taxon>Pentapetalae</taxon>
        <taxon>rosids</taxon>
        <taxon>fabids</taxon>
        <taxon>Fabales</taxon>
        <taxon>Fabaceae</taxon>
        <taxon>Papilionoideae</taxon>
        <taxon>50 kb inversion clade</taxon>
        <taxon>genistoids sensu lato</taxon>
        <taxon>core genistoids</taxon>
        <taxon>Genisteae</taxon>
        <taxon>Lupinus</taxon>
    </lineage>
</organism>
<evidence type="ECO:0000313" key="2">
    <source>
        <dbReference type="EMBL" id="KAE9608112.1"/>
    </source>
</evidence>
<accession>A0A6A4Q345</accession>
<dbReference type="Proteomes" id="UP000447434">
    <property type="component" value="Chromosome 8"/>
</dbReference>
<dbReference type="AlphaFoldDB" id="A0A6A4Q345"/>
<sequence length="198" mass="22137">MPGTILVSVLEFMDLPLSSSTSIRVSMGKIEYQISDKGNFSFPLTSLRDDLIVKIQDADGNEISSTGVHIRLILEKVVWEDIFPLGTGHLHLRLQFTLSDEERDRIRILRQTALKKKHGELLSSDRKGEESDSRDSTGNAASPIQTNDEVSESPKERLQKEAFSRIQSPVGFPNDEESGVRNVVGAHLDKKQIKPVKE</sequence>
<dbReference type="OrthoDB" id="1939272at2759"/>
<comment type="caution">
    <text evidence="2">The sequence shown here is derived from an EMBL/GenBank/DDBJ whole genome shotgun (WGS) entry which is preliminary data.</text>
</comment>
<feature type="compositionally biased region" description="Basic and acidic residues" evidence="1">
    <location>
        <begin position="152"/>
        <end position="163"/>
    </location>
</feature>